<accession>A0A0B2BYP3</accession>
<comment type="caution">
    <text evidence="2">The sequence shown here is derived from an EMBL/GenBank/DDBJ whole genome shotgun (WGS) entry which is preliminary data.</text>
</comment>
<reference evidence="2 3" key="1">
    <citation type="submission" date="2014-11" db="EMBL/GenBank/DDBJ databases">
        <title>Draft genome sequence of Kirrobacter mercurialis.</title>
        <authorList>
            <person name="Coil D.A."/>
            <person name="Eisen J.A."/>
        </authorList>
    </citation>
    <scope>NUCLEOTIDE SEQUENCE [LARGE SCALE GENOMIC DNA]</scope>
    <source>
        <strain evidence="2 3">Coronado</strain>
    </source>
</reference>
<protein>
    <recommendedName>
        <fullName evidence="1">DAGKc domain-containing protein</fullName>
    </recommendedName>
</protein>
<gene>
    <name evidence="2" type="ORF">PK98_12460</name>
</gene>
<dbReference type="Gene3D" id="3.40.50.10330">
    <property type="entry name" value="Probable inorganic polyphosphate/atp-NAD kinase, domain 1"/>
    <property type="match status" value="1"/>
</dbReference>
<dbReference type="STRING" id="1572751.PK98_12460"/>
<evidence type="ECO:0000313" key="2">
    <source>
        <dbReference type="EMBL" id="KHL25122.1"/>
    </source>
</evidence>
<dbReference type="InterPro" id="IPR016064">
    <property type="entry name" value="NAD/diacylglycerol_kinase_sf"/>
</dbReference>
<evidence type="ECO:0000259" key="1">
    <source>
        <dbReference type="Pfam" id="PF00781"/>
    </source>
</evidence>
<organism evidence="2 3">
    <name type="scientific">Croceibacterium mercuriale</name>
    <dbReference type="NCBI Taxonomy" id="1572751"/>
    <lineage>
        <taxon>Bacteria</taxon>
        <taxon>Pseudomonadati</taxon>
        <taxon>Pseudomonadota</taxon>
        <taxon>Alphaproteobacteria</taxon>
        <taxon>Sphingomonadales</taxon>
        <taxon>Erythrobacteraceae</taxon>
        <taxon>Croceibacterium</taxon>
    </lineage>
</organism>
<dbReference type="Proteomes" id="UP000030988">
    <property type="component" value="Unassembled WGS sequence"/>
</dbReference>
<keyword evidence="3" id="KW-1185">Reference proteome</keyword>
<dbReference type="RefSeq" id="WP_039097667.1">
    <property type="nucleotide sequence ID" value="NZ_JTDN01000002.1"/>
</dbReference>
<dbReference type="InterPro" id="IPR001206">
    <property type="entry name" value="Diacylglycerol_kinase_cat_dom"/>
</dbReference>
<dbReference type="GO" id="GO:0016301">
    <property type="term" value="F:kinase activity"/>
    <property type="evidence" value="ECO:0007669"/>
    <property type="project" value="InterPro"/>
</dbReference>
<feature type="domain" description="DAGKc" evidence="1">
    <location>
        <begin position="6"/>
        <end position="116"/>
    </location>
</feature>
<dbReference type="SUPFAM" id="SSF111331">
    <property type="entry name" value="NAD kinase/diacylglycerol kinase-like"/>
    <property type="match status" value="1"/>
</dbReference>
<dbReference type="AlphaFoldDB" id="A0A0B2BYP3"/>
<evidence type="ECO:0000313" key="3">
    <source>
        <dbReference type="Proteomes" id="UP000030988"/>
    </source>
</evidence>
<dbReference type="EMBL" id="JTDN01000002">
    <property type="protein sequence ID" value="KHL25122.1"/>
    <property type="molecule type" value="Genomic_DNA"/>
</dbReference>
<sequence>MAEPRALWLVNNASSGSNDDDALQALDKCCGTHGVRVAQRTTFPKHDLPTPAMLDAAGIGLVAVFAGDGTINATISALAGWGGEVLVLPGGTMNLLFHRLHGDRTMDQVIADAAAGRYQARRPGLARSDAGDALAGVLAGPGTSWNQVREAMRDVAVLDLAAGAVAAVSDSLAGDMIACADPALGRAEGYPLLMLTPTDEGLQVDAYRAETVGDYLQQGWALMRRNFRDGPHEKLGTVDQVSFTSLSGKPFGMLIDGEPAEPAPRATFTLARCEVDLIATAA</sequence>
<proteinExistence type="predicted"/>
<dbReference type="OrthoDB" id="7199213at2"/>
<dbReference type="Pfam" id="PF00781">
    <property type="entry name" value="DAGK_cat"/>
    <property type="match status" value="1"/>
</dbReference>
<name>A0A0B2BYP3_9SPHN</name>
<dbReference type="InterPro" id="IPR017438">
    <property type="entry name" value="ATP-NAD_kinase_N"/>
</dbReference>